<accession>A0A7K3VRE1</accession>
<dbReference type="AlphaFoldDB" id="A0A7K3VRE1"/>
<reference evidence="1 2" key="1">
    <citation type="submission" date="2019-12" db="EMBL/GenBank/DDBJ databases">
        <title>Rhizobium genotypes associated with high levels of biological nitrogen fixation by grain legumes in a temperate-maritime cropping system.</title>
        <authorList>
            <person name="Maluk M."/>
            <person name="Francesc Ferrando Molina F."/>
            <person name="Lopez Del Egido L."/>
            <person name="Lafos M."/>
            <person name="Langarica-Fuentes A."/>
            <person name="Gebre Yohannes G."/>
            <person name="Young M.W."/>
            <person name="Martin P."/>
            <person name="Gantlett R."/>
            <person name="Kenicer G."/>
            <person name="Hawes C."/>
            <person name="Begg G.S."/>
            <person name="Quilliam R.S."/>
            <person name="Squire G.R."/>
            <person name="Poole P.S."/>
            <person name="Young P.W."/>
            <person name="Iannetta P.M."/>
            <person name="James E.K."/>
        </authorList>
    </citation>
    <scope>NUCLEOTIDE SEQUENCE [LARGE SCALE GENOMIC DNA]</scope>
    <source>
        <strain evidence="1 2">JHI54</strain>
    </source>
</reference>
<name>A0A7K3VRE1_RHILE</name>
<evidence type="ECO:0000313" key="1">
    <source>
        <dbReference type="EMBL" id="NEK19760.1"/>
    </source>
</evidence>
<protein>
    <recommendedName>
        <fullName evidence="3">Abi-like protein</fullName>
    </recommendedName>
</protein>
<evidence type="ECO:0000313" key="2">
    <source>
        <dbReference type="Proteomes" id="UP000471705"/>
    </source>
</evidence>
<sequence>MQPIKLTFVILEQAFSTERLYKYDAWAGGDRAVALQLYGLNLAISEAFYTSLHMLEVTLRNAVQDRMTGLHGPLWFQNPAIIHDVTQQRNVASAVQKLGAAATPSQIVAEVTFGFWTGMFDHKNNALWGPCLRPIFQSGTPLQRKTVAKPLYEIRSLRNRIAHHESIIQLDLPHVHVELCQILGWLSTEALVWSNQHCRFQAVHPQTPIIIGNLMNPALVL</sequence>
<organism evidence="1 2">
    <name type="scientific">Rhizobium leguminosarum</name>
    <dbReference type="NCBI Taxonomy" id="384"/>
    <lineage>
        <taxon>Bacteria</taxon>
        <taxon>Pseudomonadati</taxon>
        <taxon>Pseudomonadota</taxon>
        <taxon>Alphaproteobacteria</taxon>
        <taxon>Hyphomicrobiales</taxon>
        <taxon>Rhizobiaceae</taxon>
        <taxon>Rhizobium/Agrobacterium group</taxon>
        <taxon>Rhizobium</taxon>
    </lineage>
</organism>
<comment type="caution">
    <text evidence="1">The sequence shown here is derived from an EMBL/GenBank/DDBJ whole genome shotgun (WGS) entry which is preliminary data.</text>
</comment>
<evidence type="ECO:0008006" key="3">
    <source>
        <dbReference type="Google" id="ProtNLM"/>
    </source>
</evidence>
<dbReference type="Proteomes" id="UP000471705">
    <property type="component" value="Unassembled WGS sequence"/>
</dbReference>
<dbReference type="EMBL" id="WUFV01000032">
    <property type="protein sequence ID" value="NEK19760.1"/>
    <property type="molecule type" value="Genomic_DNA"/>
</dbReference>
<dbReference type="RefSeq" id="WP_164049793.1">
    <property type="nucleotide sequence ID" value="NZ_WUFV01000032.1"/>
</dbReference>
<gene>
    <name evidence="1" type="ORF">GR257_33885</name>
</gene>
<proteinExistence type="predicted"/>